<dbReference type="PANTHER" id="PTHR46641:SF2">
    <property type="entry name" value="FMRFAMIDE RECEPTOR"/>
    <property type="match status" value="1"/>
</dbReference>
<dbReference type="GO" id="GO:0016020">
    <property type="term" value="C:membrane"/>
    <property type="evidence" value="ECO:0007669"/>
    <property type="project" value="UniProtKB-SubCell"/>
</dbReference>
<feature type="transmembrane region" description="Helical" evidence="5">
    <location>
        <begin position="104"/>
        <end position="124"/>
    </location>
</feature>
<keyword evidence="3 5" id="KW-1133">Transmembrane helix</keyword>
<evidence type="ECO:0000256" key="5">
    <source>
        <dbReference type="SAM" id="Phobius"/>
    </source>
</evidence>
<evidence type="ECO:0000256" key="2">
    <source>
        <dbReference type="ARBA" id="ARBA00022692"/>
    </source>
</evidence>
<keyword evidence="4 5" id="KW-0472">Membrane</keyword>
<comment type="caution">
    <text evidence="7">The sequence shown here is derived from an EMBL/GenBank/DDBJ whole genome shotgun (WGS) entry which is preliminary data.</text>
</comment>
<dbReference type="SUPFAM" id="SSF81321">
    <property type="entry name" value="Family A G protein-coupled receptor-like"/>
    <property type="match status" value="1"/>
</dbReference>
<dbReference type="InterPro" id="IPR052954">
    <property type="entry name" value="GPCR-Ligand_Int"/>
</dbReference>
<feature type="transmembrane region" description="Helical" evidence="5">
    <location>
        <begin position="294"/>
        <end position="313"/>
    </location>
</feature>
<feature type="transmembrane region" description="Helical" evidence="5">
    <location>
        <begin position="73"/>
        <end position="92"/>
    </location>
</feature>
<dbReference type="Proteomes" id="UP001634394">
    <property type="component" value="Unassembled WGS sequence"/>
</dbReference>
<dbReference type="InterPro" id="IPR017452">
    <property type="entry name" value="GPCR_Rhodpsn_7TM"/>
</dbReference>
<dbReference type="PRINTS" id="PR00237">
    <property type="entry name" value="GPCRRHODOPSN"/>
</dbReference>
<feature type="transmembrane region" description="Helical" evidence="5">
    <location>
        <begin position="184"/>
        <end position="204"/>
    </location>
</feature>
<proteinExistence type="predicted"/>
<dbReference type="Pfam" id="PF00001">
    <property type="entry name" value="7tm_1"/>
    <property type="match status" value="1"/>
</dbReference>
<feature type="transmembrane region" description="Helical" evidence="5">
    <location>
        <begin position="237"/>
        <end position="258"/>
    </location>
</feature>
<feature type="transmembrane region" description="Helical" evidence="5">
    <location>
        <begin position="136"/>
        <end position="163"/>
    </location>
</feature>
<dbReference type="Gene3D" id="1.20.1070.10">
    <property type="entry name" value="Rhodopsin 7-helix transmembrane proteins"/>
    <property type="match status" value="1"/>
</dbReference>
<organism evidence="7 8">
    <name type="scientific">Sinanodonta woodiana</name>
    <name type="common">Chinese pond mussel</name>
    <name type="synonym">Anodonta woodiana</name>
    <dbReference type="NCBI Taxonomy" id="1069815"/>
    <lineage>
        <taxon>Eukaryota</taxon>
        <taxon>Metazoa</taxon>
        <taxon>Spiralia</taxon>
        <taxon>Lophotrochozoa</taxon>
        <taxon>Mollusca</taxon>
        <taxon>Bivalvia</taxon>
        <taxon>Autobranchia</taxon>
        <taxon>Heteroconchia</taxon>
        <taxon>Palaeoheterodonta</taxon>
        <taxon>Unionida</taxon>
        <taxon>Unionoidea</taxon>
        <taxon>Unionidae</taxon>
        <taxon>Unioninae</taxon>
        <taxon>Sinanodonta</taxon>
    </lineage>
</organism>
<dbReference type="CDD" id="cd14978">
    <property type="entry name" value="7tmA_FMRFamide_R-like"/>
    <property type="match status" value="1"/>
</dbReference>
<sequence length="414" mass="48154">MSPTVTTVFPMEVGNTTDEVGNTMEVTNMTQLYPNSENETYYYYKDYDYKNCVTENLHTRMDLPCYHLCLHTLLPIICVTGIIGIIITIIVLSRKNMCTSTNSYLISLAVADLIFLLIFSNRFLETRLSIEQEYLYFTIMTYASIFLDILLLASVWLTVMLALERYIAICHPMRAMAICTVKRARIIIICIFIGAFIMRFPRFFQYKVIMLYDSCLHKEVIYTEPSEFGTNIMYMTIYGWIVDCTFGAILPFGALLFLNGCLIREIHRSTKYLRYHLAVDSNIQTIISFEEMKITMMLVSIVVVFFTCQAPYVVLACIKSVNSYGNAVLITDIYYILSNITLLLMNLRSSFNFILFCWFSEKFWNTFKRVFCIKKCFRKIFSRKFSIKTNGNSEHNTSVTNRKISSYNTRETAF</sequence>
<reference evidence="7 8" key="1">
    <citation type="submission" date="2024-11" db="EMBL/GenBank/DDBJ databases">
        <title>Chromosome-level genome assembly of the freshwater bivalve Anodonta woodiana.</title>
        <authorList>
            <person name="Chen X."/>
        </authorList>
    </citation>
    <scope>NUCLEOTIDE SEQUENCE [LARGE SCALE GENOMIC DNA]</scope>
    <source>
        <strain evidence="7">MN2024</strain>
        <tissue evidence="7">Gills</tissue>
    </source>
</reference>
<dbReference type="InterPro" id="IPR000276">
    <property type="entry name" value="GPCR_Rhodpsn"/>
</dbReference>
<dbReference type="PROSITE" id="PS50262">
    <property type="entry name" value="G_PROTEIN_RECEP_F1_2"/>
    <property type="match status" value="1"/>
</dbReference>
<gene>
    <name evidence="7" type="ORF">ACJMK2_015522</name>
</gene>
<name>A0ABD3URN1_SINWO</name>
<dbReference type="PANTHER" id="PTHR46641">
    <property type="entry name" value="FMRFAMIDE RECEPTOR-RELATED"/>
    <property type="match status" value="1"/>
</dbReference>
<keyword evidence="8" id="KW-1185">Reference proteome</keyword>
<evidence type="ECO:0000256" key="1">
    <source>
        <dbReference type="ARBA" id="ARBA00004370"/>
    </source>
</evidence>
<feature type="transmembrane region" description="Helical" evidence="5">
    <location>
        <begin position="333"/>
        <end position="359"/>
    </location>
</feature>
<dbReference type="EMBL" id="JBJQND010000015">
    <property type="protein sequence ID" value="KAL3851817.1"/>
    <property type="molecule type" value="Genomic_DNA"/>
</dbReference>
<evidence type="ECO:0000256" key="4">
    <source>
        <dbReference type="ARBA" id="ARBA00023136"/>
    </source>
</evidence>
<evidence type="ECO:0000313" key="7">
    <source>
        <dbReference type="EMBL" id="KAL3851817.1"/>
    </source>
</evidence>
<evidence type="ECO:0000313" key="8">
    <source>
        <dbReference type="Proteomes" id="UP001634394"/>
    </source>
</evidence>
<accession>A0ABD3URN1</accession>
<evidence type="ECO:0000256" key="3">
    <source>
        <dbReference type="ARBA" id="ARBA00022989"/>
    </source>
</evidence>
<evidence type="ECO:0000259" key="6">
    <source>
        <dbReference type="PROSITE" id="PS50262"/>
    </source>
</evidence>
<feature type="domain" description="G-protein coupled receptors family 1 profile" evidence="6">
    <location>
        <begin position="83"/>
        <end position="356"/>
    </location>
</feature>
<comment type="subcellular location">
    <subcellularLocation>
        <location evidence="1">Membrane</location>
    </subcellularLocation>
</comment>
<keyword evidence="2 5" id="KW-0812">Transmembrane</keyword>
<dbReference type="AlphaFoldDB" id="A0ABD3URN1"/>
<protein>
    <recommendedName>
        <fullName evidence="6">G-protein coupled receptors family 1 profile domain-containing protein</fullName>
    </recommendedName>
</protein>